<accession>A0A3D8RNT7</accession>
<dbReference type="EMBL" id="PDLN01000009">
    <property type="protein sequence ID" value="RDW75727.1"/>
    <property type="molecule type" value="Genomic_DNA"/>
</dbReference>
<dbReference type="Pfam" id="PF20163">
    <property type="entry name" value="DUF6536"/>
    <property type="match status" value="1"/>
</dbReference>
<reference evidence="2 3" key="1">
    <citation type="journal article" date="2018" name="IMA Fungus">
        <title>IMA Genome-F 9: Draft genome sequence of Annulohypoxylon stygium, Aspergillus mulundensis, Berkeleyomyces basicola (syn. Thielaviopsis basicola), Ceratocystis smalleyi, two Cercospora beticola strains, Coleophoma cylindrospora, Fusarium fracticaudum, Phialophora cf. hyalina, and Morchella septimelata.</title>
        <authorList>
            <person name="Wingfield B.D."/>
            <person name="Bills G.F."/>
            <person name="Dong Y."/>
            <person name="Huang W."/>
            <person name="Nel W.J."/>
            <person name="Swalarsk-Parry B.S."/>
            <person name="Vaghefi N."/>
            <person name="Wilken P.M."/>
            <person name="An Z."/>
            <person name="de Beer Z.W."/>
            <person name="De Vos L."/>
            <person name="Chen L."/>
            <person name="Duong T.A."/>
            <person name="Gao Y."/>
            <person name="Hammerbacher A."/>
            <person name="Kikkert J.R."/>
            <person name="Li Y."/>
            <person name="Li H."/>
            <person name="Li K."/>
            <person name="Li Q."/>
            <person name="Liu X."/>
            <person name="Ma X."/>
            <person name="Naidoo K."/>
            <person name="Pethybridge S.J."/>
            <person name="Sun J."/>
            <person name="Steenkamp E.T."/>
            <person name="van der Nest M.A."/>
            <person name="van Wyk S."/>
            <person name="Wingfield M.J."/>
            <person name="Xiong C."/>
            <person name="Yue Q."/>
            <person name="Zhang X."/>
        </authorList>
    </citation>
    <scope>NUCLEOTIDE SEQUENCE [LARGE SCALE GENOMIC DNA]</scope>
    <source>
        <strain evidence="2 3">BP5796</strain>
    </source>
</reference>
<organism evidence="2 3">
    <name type="scientific">Coleophoma crateriformis</name>
    <dbReference type="NCBI Taxonomy" id="565419"/>
    <lineage>
        <taxon>Eukaryota</taxon>
        <taxon>Fungi</taxon>
        <taxon>Dikarya</taxon>
        <taxon>Ascomycota</taxon>
        <taxon>Pezizomycotina</taxon>
        <taxon>Leotiomycetes</taxon>
        <taxon>Helotiales</taxon>
        <taxon>Dermateaceae</taxon>
        <taxon>Coleophoma</taxon>
    </lineage>
</organism>
<feature type="domain" description="DUF6536" evidence="1">
    <location>
        <begin position="1"/>
        <end position="29"/>
    </location>
</feature>
<dbReference type="PANTHER" id="PTHR35395">
    <property type="entry name" value="DUF6536 DOMAIN-CONTAINING PROTEIN"/>
    <property type="match status" value="1"/>
</dbReference>
<dbReference type="Proteomes" id="UP000256328">
    <property type="component" value="Unassembled WGS sequence"/>
</dbReference>
<dbReference type="AlphaFoldDB" id="A0A3D8RNT7"/>
<comment type="caution">
    <text evidence="2">The sequence shown here is derived from an EMBL/GenBank/DDBJ whole genome shotgun (WGS) entry which is preliminary data.</text>
</comment>
<gene>
    <name evidence="2" type="ORF">BP5796_06548</name>
</gene>
<dbReference type="OrthoDB" id="5429634at2759"/>
<sequence length="459" mass="50752">MQCLGAPNRAQIDKAHAVGKSLDIGVPTLVVANDFETAQFDCSAEYMNWTADYYTTTNSVSCSVAQNFQSGLKAMNMERLENKECLSAYSSSFLSGRRNLIMVTNTTAAVFDSSHTNRSTVFGARNSTTWNQRLGMTDLWLPDRWPCYFSTANLDRINTDNCSASSVAADPVGWQVELQSGNFAIEYCLSQVVPEQCRLQSLPVLLLGVTRFNLLKLICMIVGALVLNDRPIMVLGDAAASFLQNPVRETEGKCLWGREDFKKTLWQRFRHSVLRKPHDSISLPYEYDGDRLRWSTAAPGGDWRFYYLWSVFKCTDGFSTLTHFFISESLFVVRIWVYDWQGNIGGGNASGAGGPYNNQLGYSAPATITNLILTASILTFVIVMGFKRFPTGLPVVGNNSLAISAACHPLAEDVDVAEKSVMWGAVYHETGDTPGHCCFSSLDVEPPIVGQLYAGVRKE</sequence>
<dbReference type="PANTHER" id="PTHR35395:SF1">
    <property type="entry name" value="DUF6536 DOMAIN-CONTAINING PROTEIN"/>
    <property type="match status" value="1"/>
</dbReference>
<dbReference type="InterPro" id="IPR046623">
    <property type="entry name" value="DUF6536"/>
</dbReference>
<evidence type="ECO:0000313" key="3">
    <source>
        <dbReference type="Proteomes" id="UP000256328"/>
    </source>
</evidence>
<protein>
    <recommendedName>
        <fullName evidence="1">DUF6536 domain-containing protein</fullName>
    </recommendedName>
</protein>
<evidence type="ECO:0000313" key="2">
    <source>
        <dbReference type="EMBL" id="RDW75727.1"/>
    </source>
</evidence>
<proteinExistence type="predicted"/>
<evidence type="ECO:0000259" key="1">
    <source>
        <dbReference type="Pfam" id="PF20163"/>
    </source>
</evidence>
<name>A0A3D8RNT7_9HELO</name>
<keyword evidence="3" id="KW-1185">Reference proteome</keyword>